<evidence type="ECO:0000259" key="6">
    <source>
        <dbReference type="PROSITE" id="PS50111"/>
    </source>
</evidence>
<dbReference type="CDD" id="cd06225">
    <property type="entry name" value="HAMP"/>
    <property type="match status" value="1"/>
</dbReference>
<evidence type="ECO:0000256" key="5">
    <source>
        <dbReference type="SAM" id="Phobius"/>
    </source>
</evidence>
<dbReference type="SUPFAM" id="SSF58104">
    <property type="entry name" value="Methyl-accepting chemotaxis protein (MCP) signaling domain"/>
    <property type="match status" value="1"/>
</dbReference>
<keyword evidence="5" id="KW-0472">Membrane</keyword>
<dbReference type="GO" id="GO:0007165">
    <property type="term" value="P:signal transduction"/>
    <property type="evidence" value="ECO:0007669"/>
    <property type="project" value="UniProtKB-KW"/>
</dbReference>
<evidence type="ECO:0000313" key="9">
    <source>
        <dbReference type="Proteomes" id="UP000739538"/>
    </source>
</evidence>
<keyword evidence="5" id="KW-1133">Transmembrane helix</keyword>
<dbReference type="CDD" id="cd11386">
    <property type="entry name" value="MCP_signal"/>
    <property type="match status" value="1"/>
</dbReference>
<evidence type="ECO:0000256" key="2">
    <source>
        <dbReference type="ARBA" id="ARBA00029447"/>
    </source>
</evidence>
<feature type="domain" description="HAMP" evidence="7">
    <location>
        <begin position="259"/>
        <end position="313"/>
    </location>
</feature>
<dbReference type="EMBL" id="JAGQHS010000215">
    <property type="protein sequence ID" value="MCA9758811.1"/>
    <property type="molecule type" value="Genomic_DNA"/>
</dbReference>
<dbReference type="SMART" id="SM00304">
    <property type="entry name" value="HAMP"/>
    <property type="match status" value="1"/>
</dbReference>
<dbReference type="Proteomes" id="UP000739538">
    <property type="component" value="Unassembled WGS sequence"/>
</dbReference>
<dbReference type="Pfam" id="PF00015">
    <property type="entry name" value="MCPsignal"/>
    <property type="match status" value="1"/>
</dbReference>
<feature type="transmembrane region" description="Helical" evidence="5">
    <location>
        <begin position="14"/>
        <end position="33"/>
    </location>
</feature>
<dbReference type="PROSITE" id="PS50885">
    <property type="entry name" value="HAMP"/>
    <property type="match status" value="1"/>
</dbReference>
<reference evidence="8" key="1">
    <citation type="submission" date="2020-04" db="EMBL/GenBank/DDBJ databases">
        <authorList>
            <person name="Zhang T."/>
        </authorList>
    </citation>
    <scope>NUCLEOTIDE SEQUENCE</scope>
    <source>
        <strain evidence="8">HKST-UBA02</strain>
    </source>
</reference>
<keyword evidence="4" id="KW-0175">Coiled coil</keyword>
<dbReference type="Pfam" id="PF00672">
    <property type="entry name" value="HAMP"/>
    <property type="match status" value="1"/>
</dbReference>
<dbReference type="InterPro" id="IPR004090">
    <property type="entry name" value="Chemotax_Me-accpt_rcpt"/>
</dbReference>
<evidence type="ECO:0000313" key="8">
    <source>
        <dbReference type="EMBL" id="MCA9758811.1"/>
    </source>
</evidence>
<keyword evidence="5" id="KW-0812">Transmembrane</keyword>
<name>A0A956SFY8_UNCEI</name>
<accession>A0A956SFY8</accession>
<keyword evidence="1 3" id="KW-0807">Transducer</keyword>
<reference evidence="8" key="2">
    <citation type="journal article" date="2021" name="Microbiome">
        <title>Successional dynamics and alternative stable states in a saline activated sludge microbial community over 9 years.</title>
        <authorList>
            <person name="Wang Y."/>
            <person name="Ye J."/>
            <person name="Ju F."/>
            <person name="Liu L."/>
            <person name="Boyd J.A."/>
            <person name="Deng Y."/>
            <person name="Parks D.H."/>
            <person name="Jiang X."/>
            <person name="Yin X."/>
            <person name="Woodcroft B.J."/>
            <person name="Tyson G.W."/>
            <person name="Hugenholtz P."/>
            <person name="Polz M.F."/>
            <person name="Zhang T."/>
        </authorList>
    </citation>
    <scope>NUCLEOTIDE SEQUENCE</scope>
    <source>
        <strain evidence="8">HKST-UBA02</strain>
    </source>
</reference>
<comment type="similarity">
    <text evidence="2">Belongs to the methyl-accepting chemotaxis (MCP) protein family.</text>
</comment>
<evidence type="ECO:0000256" key="4">
    <source>
        <dbReference type="SAM" id="Coils"/>
    </source>
</evidence>
<dbReference type="InterPro" id="IPR003660">
    <property type="entry name" value="HAMP_dom"/>
</dbReference>
<protein>
    <submittedName>
        <fullName evidence="8">HAMP domain-containing protein</fullName>
    </submittedName>
</protein>
<dbReference type="SMART" id="SM00283">
    <property type="entry name" value="MA"/>
    <property type="match status" value="1"/>
</dbReference>
<proteinExistence type="inferred from homology"/>
<evidence type="ECO:0000256" key="3">
    <source>
        <dbReference type="PROSITE-ProRule" id="PRU00284"/>
    </source>
</evidence>
<dbReference type="Gene3D" id="1.10.287.950">
    <property type="entry name" value="Methyl-accepting chemotaxis protein"/>
    <property type="match status" value="1"/>
</dbReference>
<dbReference type="AlphaFoldDB" id="A0A956SFY8"/>
<dbReference type="PROSITE" id="PS50111">
    <property type="entry name" value="CHEMOTAXIS_TRANSDUC_2"/>
    <property type="match status" value="1"/>
</dbReference>
<feature type="coiled-coil region" evidence="4">
    <location>
        <begin position="46"/>
        <end position="76"/>
    </location>
</feature>
<organism evidence="8 9">
    <name type="scientific">Eiseniibacteriota bacterium</name>
    <dbReference type="NCBI Taxonomy" id="2212470"/>
    <lineage>
        <taxon>Bacteria</taxon>
        <taxon>Candidatus Eiseniibacteriota</taxon>
    </lineage>
</organism>
<dbReference type="PRINTS" id="PR00260">
    <property type="entry name" value="CHEMTRNSDUCR"/>
</dbReference>
<sequence>MDLGFVTRSIRPKLLVSLTVVLVGATIGTNVIVTRLQASRLESGSVRMAESMRASAEALQAELEQNGEEVATLIADEARASGEALADLLARVAPAAILSNDFMALVSYVKGVNENPGVAYAAFVSEDGRPLTRYLDKEKPALQPLLVKADGGKRNVAEVIEASRNREGFWVIEKPITVEGRSLGTAVLGLDRSMAEEHLRRIDESFARLSQAQEQSIADAEAMVRGTGKTVAAESALVLWVGAAISAFLVLLVAHWNATSVLHGLQGIVRMLRDISEGDGDLTQRLEVRTKDELHEVATWFNRFVEKTRSLVDEVKEASAGLASMAEELSSTTVRIADGTRQVSAQAESVATAAEEMSSTVEDVARSTSEVGLAASNADQAAKDGESVILDSGQAMSEIADVVGTAAHTVESLGRAAQEITVVTEVIHDIADQTNLLALNAAIEAARAGEHGRGFAVVADEVRKLAEKTVRATGEISERITAIHTESERAVEAMSRGSSAVARGQEFGHQVASAIEGIRAKVSNAAEQTAQIAAAIEELSSTNHETARNVVEIAREVGSTSSAAEEISSTSEELSRRAEGLRVLTGRFRT</sequence>
<evidence type="ECO:0000256" key="1">
    <source>
        <dbReference type="ARBA" id="ARBA00023224"/>
    </source>
</evidence>
<feature type="transmembrane region" description="Helical" evidence="5">
    <location>
        <begin position="237"/>
        <end position="256"/>
    </location>
</feature>
<comment type="caution">
    <text evidence="8">The sequence shown here is derived from an EMBL/GenBank/DDBJ whole genome shotgun (WGS) entry which is preliminary data.</text>
</comment>
<dbReference type="PANTHER" id="PTHR32089">
    <property type="entry name" value="METHYL-ACCEPTING CHEMOTAXIS PROTEIN MCPB"/>
    <property type="match status" value="1"/>
</dbReference>
<feature type="domain" description="Methyl-accepting transducer" evidence="6">
    <location>
        <begin position="318"/>
        <end position="554"/>
    </location>
</feature>
<dbReference type="GO" id="GO:0016020">
    <property type="term" value="C:membrane"/>
    <property type="evidence" value="ECO:0007669"/>
    <property type="project" value="InterPro"/>
</dbReference>
<dbReference type="InterPro" id="IPR004089">
    <property type="entry name" value="MCPsignal_dom"/>
</dbReference>
<evidence type="ECO:0000259" key="7">
    <source>
        <dbReference type="PROSITE" id="PS50885"/>
    </source>
</evidence>
<dbReference type="PANTHER" id="PTHR32089:SF112">
    <property type="entry name" value="LYSOZYME-LIKE PROTEIN-RELATED"/>
    <property type="match status" value="1"/>
</dbReference>
<dbReference type="GO" id="GO:0006935">
    <property type="term" value="P:chemotaxis"/>
    <property type="evidence" value="ECO:0007669"/>
    <property type="project" value="InterPro"/>
</dbReference>
<dbReference type="GO" id="GO:0004888">
    <property type="term" value="F:transmembrane signaling receptor activity"/>
    <property type="evidence" value="ECO:0007669"/>
    <property type="project" value="InterPro"/>
</dbReference>
<gene>
    <name evidence="8" type="ORF">KDA27_23660</name>
</gene>
<dbReference type="FunFam" id="1.10.287.950:FF:000001">
    <property type="entry name" value="Methyl-accepting chemotaxis sensory transducer"/>
    <property type="match status" value="1"/>
</dbReference>